<dbReference type="InterPro" id="IPR029044">
    <property type="entry name" value="Nucleotide-diphossugar_trans"/>
</dbReference>
<dbReference type="PANTHER" id="PTHR43646:SF2">
    <property type="entry name" value="GLYCOSYLTRANSFERASE 2-LIKE DOMAIN-CONTAINING PROTEIN"/>
    <property type="match status" value="1"/>
</dbReference>
<evidence type="ECO:0000256" key="9">
    <source>
        <dbReference type="ARBA" id="ARBA00040345"/>
    </source>
</evidence>
<evidence type="ECO:0000313" key="12">
    <source>
        <dbReference type="Proteomes" id="UP001368654"/>
    </source>
</evidence>
<dbReference type="GO" id="GO:0016757">
    <property type="term" value="F:glycosyltransferase activity"/>
    <property type="evidence" value="ECO:0007669"/>
    <property type="project" value="UniProtKB-KW"/>
</dbReference>
<gene>
    <name evidence="11" type="ORF">WDU96_02885</name>
</gene>
<protein>
    <recommendedName>
        <fullName evidence="9">4,4'-diaponeurosporenoate glycosyltransferase</fullName>
    </recommendedName>
</protein>
<dbReference type="SUPFAM" id="SSF53448">
    <property type="entry name" value="Nucleotide-diphospho-sugar transferases"/>
    <property type="match status" value="1"/>
</dbReference>
<dbReference type="InterPro" id="IPR001173">
    <property type="entry name" value="Glyco_trans_2-like"/>
</dbReference>
<keyword evidence="2" id="KW-1003">Cell membrane</keyword>
<evidence type="ECO:0000256" key="6">
    <source>
        <dbReference type="ARBA" id="ARBA00037281"/>
    </source>
</evidence>
<comment type="subcellular location">
    <subcellularLocation>
        <location evidence="1">Cell membrane</location>
    </subcellularLocation>
</comment>
<evidence type="ECO:0000256" key="5">
    <source>
        <dbReference type="ARBA" id="ARBA00023136"/>
    </source>
</evidence>
<dbReference type="Gene3D" id="3.90.550.10">
    <property type="entry name" value="Spore Coat Polysaccharide Biosynthesis Protein SpsA, Chain A"/>
    <property type="match status" value="1"/>
</dbReference>
<keyword evidence="5" id="KW-0472">Membrane</keyword>
<proteinExistence type="inferred from homology"/>
<dbReference type="Pfam" id="PF00535">
    <property type="entry name" value="Glycos_transf_2"/>
    <property type="match status" value="1"/>
</dbReference>
<keyword evidence="3 11" id="KW-0328">Glycosyltransferase</keyword>
<evidence type="ECO:0000256" key="2">
    <source>
        <dbReference type="ARBA" id="ARBA00022475"/>
    </source>
</evidence>
<evidence type="ECO:0000256" key="7">
    <source>
        <dbReference type="ARBA" id="ARBA00037904"/>
    </source>
</evidence>
<comment type="pathway">
    <text evidence="7">Carotenoid biosynthesis; staphyloxanthin biosynthesis; staphyloxanthin from farnesyl diphosphate: step 4/5.</text>
</comment>
<feature type="domain" description="Glycosyltransferase 2-like" evidence="10">
    <location>
        <begin position="11"/>
        <end position="144"/>
    </location>
</feature>
<organism evidence="11 12">
    <name type="scientific">Microbacterium marmarense</name>
    <dbReference type="NCBI Taxonomy" id="3122051"/>
    <lineage>
        <taxon>Bacteria</taxon>
        <taxon>Bacillati</taxon>
        <taxon>Actinomycetota</taxon>
        <taxon>Actinomycetes</taxon>
        <taxon>Micrococcales</taxon>
        <taxon>Microbacteriaceae</taxon>
        <taxon>Microbacterium</taxon>
    </lineage>
</organism>
<dbReference type="Proteomes" id="UP001368654">
    <property type="component" value="Unassembled WGS sequence"/>
</dbReference>
<comment type="similarity">
    <text evidence="8">Belongs to the glycosyltransferase 2 family. CrtQ subfamily.</text>
</comment>
<evidence type="ECO:0000256" key="8">
    <source>
        <dbReference type="ARBA" id="ARBA00038120"/>
    </source>
</evidence>
<dbReference type="EMBL" id="JBBDGL010000001">
    <property type="protein sequence ID" value="MEJ1154543.1"/>
    <property type="molecule type" value="Genomic_DNA"/>
</dbReference>
<keyword evidence="12" id="KW-1185">Reference proteome</keyword>
<accession>A0ABU8LQL1</accession>
<evidence type="ECO:0000256" key="1">
    <source>
        <dbReference type="ARBA" id="ARBA00004236"/>
    </source>
</evidence>
<evidence type="ECO:0000313" key="11">
    <source>
        <dbReference type="EMBL" id="MEJ1154543.1"/>
    </source>
</evidence>
<reference evidence="11 12" key="1">
    <citation type="submission" date="2024-02" db="EMBL/GenBank/DDBJ databases">
        <authorList>
            <person name="Saticioglu I.B."/>
        </authorList>
    </citation>
    <scope>NUCLEOTIDE SEQUENCE [LARGE SCALE GENOMIC DNA]</scope>
    <source>
        <strain evidence="11 12">Mu-86</strain>
    </source>
</reference>
<comment type="function">
    <text evidence="6">Catalyzes the glycosylation of 4,4'-diaponeurosporenoate, i.e. the esterification of glucose at the C1'' position with the carboxyl group of 4,4'-diaponeurosporenic acid, to form glycosyl-4,4'-diaponeurosporenoate. This is a step in the biosynthesis of staphyloxanthin, an orange pigment present in most staphylococci strains.</text>
</comment>
<evidence type="ECO:0000256" key="3">
    <source>
        <dbReference type="ARBA" id="ARBA00022676"/>
    </source>
</evidence>
<comment type="caution">
    <text evidence="11">The sequence shown here is derived from an EMBL/GenBank/DDBJ whole genome shotgun (WGS) entry which is preliminary data.</text>
</comment>
<dbReference type="RefSeq" id="WP_337336979.1">
    <property type="nucleotide sequence ID" value="NZ_JBBDGL010000001.1"/>
</dbReference>
<name>A0ABU8LQL1_9MICO</name>
<sequence>MSDFPIAAVVVVVPVHNEEALLARCLQSVDAATRQIDLPCEVRVVLDACTDQSAQIASRFPFETIEVSATAVGAARAVGVSAALADFDDIEAERIWIAVTDADSQVPPQWLTAQRSLADAGNDVVVGTVRPDFADLSRSHRALWLKTHIRGKPNGHVHGANLGVRASTYLAAGGFNAVAEHEDVGLVAQCRAIGAAVAASDSAEVLTSGRFEGRTPGGYAAYLRNQAADLLPADAALDEQWTAS</sequence>
<evidence type="ECO:0000259" key="10">
    <source>
        <dbReference type="Pfam" id="PF00535"/>
    </source>
</evidence>
<evidence type="ECO:0000256" key="4">
    <source>
        <dbReference type="ARBA" id="ARBA00022679"/>
    </source>
</evidence>
<dbReference type="PANTHER" id="PTHR43646">
    <property type="entry name" value="GLYCOSYLTRANSFERASE"/>
    <property type="match status" value="1"/>
</dbReference>
<keyword evidence="4 11" id="KW-0808">Transferase</keyword>